<evidence type="ECO:0000313" key="1">
    <source>
        <dbReference type="EMBL" id="KAI4802038.1"/>
    </source>
</evidence>
<keyword evidence="2" id="KW-1185">Reference proteome</keyword>
<proteinExistence type="predicted"/>
<sequence>MMTIWFGVSPFPKKTPKKHICIHTITSEVCKHVFTLLGSWFLPLYSICFYPEIK</sequence>
<organism evidence="1 2">
    <name type="scientific">Chaenocephalus aceratus</name>
    <name type="common">Blackfin icefish</name>
    <name type="synonym">Chaenichthys aceratus</name>
    <dbReference type="NCBI Taxonomy" id="36190"/>
    <lineage>
        <taxon>Eukaryota</taxon>
        <taxon>Metazoa</taxon>
        <taxon>Chordata</taxon>
        <taxon>Craniata</taxon>
        <taxon>Vertebrata</taxon>
        <taxon>Euteleostomi</taxon>
        <taxon>Actinopterygii</taxon>
        <taxon>Neopterygii</taxon>
        <taxon>Teleostei</taxon>
        <taxon>Neoteleostei</taxon>
        <taxon>Acanthomorphata</taxon>
        <taxon>Eupercaria</taxon>
        <taxon>Perciformes</taxon>
        <taxon>Notothenioidei</taxon>
        <taxon>Channichthyidae</taxon>
        <taxon>Chaenocephalus</taxon>
    </lineage>
</organism>
<protein>
    <submittedName>
        <fullName evidence="1">Uncharacterized protein</fullName>
    </submittedName>
</protein>
<reference evidence="1" key="1">
    <citation type="submission" date="2022-05" db="EMBL/GenBank/DDBJ databases">
        <title>Chromosome-level genome of Chaenocephalus aceratus.</title>
        <authorList>
            <person name="Park H."/>
        </authorList>
    </citation>
    <scope>NUCLEOTIDE SEQUENCE</scope>
    <source>
        <strain evidence="1">KU_202001</strain>
    </source>
</reference>
<dbReference type="EMBL" id="CM043808">
    <property type="protein sequence ID" value="KAI4802038.1"/>
    <property type="molecule type" value="Genomic_DNA"/>
</dbReference>
<comment type="caution">
    <text evidence="1">The sequence shown here is derived from an EMBL/GenBank/DDBJ whole genome shotgun (WGS) entry which is preliminary data.</text>
</comment>
<name>A0ACB9VPW2_CHAAC</name>
<dbReference type="Proteomes" id="UP001057452">
    <property type="component" value="Chromosome 24"/>
</dbReference>
<accession>A0ACB9VPW2</accession>
<evidence type="ECO:0000313" key="2">
    <source>
        <dbReference type="Proteomes" id="UP001057452"/>
    </source>
</evidence>
<gene>
    <name evidence="1" type="ORF">KUCAC02_019898</name>
</gene>